<evidence type="ECO:0000313" key="2">
    <source>
        <dbReference type="Proteomes" id="UP000799423"/>
    </source>
</evidence>
<evidence type="ECO:0000313" key="1">
    <source>
        <dbReference type="EMBL" id="KAF2845688.1"/>
    </source>
</evidence>
<proteinExistence type="predicted"/>
<sequence length="89" mass="10184">MSTATSTRAAALTRVLGQSGRRYVVKKIRRDKPGNQRRAYVVTCRSQKYVSKSDAPHDFKYFKDMFDDLRSSPFILVFDDAALEESLFA</sequence>
<keyword evidence="2" id="KW-1185">Reference proteome</keyword>
<dbReference type="Proteomes" id="UP000799423">
    <property type="component" value="Unassembled WGS sequence"/>
</dbReference>
<organism evidence="1 2">
    <name type="scientific">Plenodomus tracheiphilus IPT5</name>
    <dbReference type="NCBI Taxonomy" id="1408161"/>
    <lineage>
        <taxon>Eukaryota</taxon>
        <taxon>Fungi</taxon>
        <taxon>Dikarya</taxon>
        <taxon>Ascomycota</taxon>
        <taxon>Pezizomycotina</taxon>
        <taxon>Dothideomycetes</taxon>
        <taxon>Pleosporomycetidae</taxon>
        <taxon>Pleosporales</taxon>
        <taxon>Pleosporineae</taxon>
        <taxon>Leptosphaeriaceae</taxon>
        <taxon>Plenodomus</taxon>
    </lineage>
</organism>
<reference evidence="1" key="1">
    <citation type="submission" date="2020-01" db="EMBL/GenBank/DDBJ databases">
        <authorList>
            <consortium name="DOE Joint Genome Institute"/>
            <person name="Haridas S."/>
            <person name="Albert R."/>
            <person name="Binder M."/>
            <person name="Bloem J."/>
            <person name="Labutti K."/>
            <person name="Salamov A."/>
            <person name="Andreopoulos B."/>
            <person name="Baker S.E."/>
            <person name="Barry K."/>
            <person name="Bills G."/>
            <person name="Bluhm B.H."/>
            <person name="Cannon C."/>
            <person name="Castanera R."/>
            <person name="Culley D.E."/>
            <person name="Daum C."/>
            <person name="Ezra D."/>
            <person name="Gonzalez J.B."/>
            <person name="Henrissat B."/>
            <person name="Kuo A."/>
            <person name="Liang C."/>
            <person name="Lipzen A."/>
            <person name="Lutzoni F."/>
            <person name="Magnuson J."/>
            <person name="Mondo S."/>
            <person name="Nolan M."/>
            <person name="Ohm R."/>
            <person name="Pangilinan J."/>
            <person name="Park H.-J."/>
            <person name="Ramirez L."/>
            <person name="Alfaro M."/>
            <person name="Sun H."/>
            <person name="Tritt A."/>
            <person name="Yoshinaga Y."/>
            <person name="Zwiers L.-H."/>
            <person name="Turgeon B.G."/>
            <person name="Goodwin S.B."/>
            <person name="Spatafora J.W."/>
            <person name="Crous P.W."/>
            <person name="Grigoriev I.V."/>
        </authorList>
    </citation>
    <scope>NUCLEOTIDE SEQUENCE</scope>
    <source>
        <strain evidence="1">IPT5</strain>
    </source>
</reference>
<dbReference type="EMBL" id="MU006343">
    <property type="protein sequence ID" value="KAF2845688.1"/>
    <property type="molecule type" value="Genomic_DNA"/>
</dbReference>
<protein>
    <submittedName>
        <fullName evidence="1">Uncharacterized protein</fullName>
    </submittedName>
</protein>
<accession>A0A6A7AU88</accession>
<dbReference type="AlphaFoldDB" id="A0A6A7AU88"/>
<dbReference type="OrthoDB" id="3791459at2759"/>
<gene>
    <name evidence="1" type="ORF">T440DRAFT_543610</name>
</gene>
<name>A0A6A7AU88_9PLEO</name>